<comment type="caution">
    <text evidence="2">The sequence shown here is derived from an EMBL/GenBank/DDBJ whole genome shotgun (WGS) entry which is preliminary data.</text>
</comment>
<dbReference type="EMBL" id="VSSQ01000003">
    <property type="protein sequence ID" value="MPL56609.1"/>
    <property type="molecule type" value="Genomic_DNA"/>
</dbReference>
<evidence type="ECO:0000256" key="1">
    <source>
        <dbReference type="SAM" id="MobiDB-lite"/>
    </source>
</evidence>
<protein>
    <submittedName>
        <fullName evidence="2">Uncharacterized protein</fullName>
    </submittedName>
</protein>
<accession>A0A644SPK1</accession>
<name>A0A644SPK1_9ZZZZ</name>
<sequence length="73" mass="8365">MSKKVKNDAPGMKGQRGRNENGQLRKKRGDTLIGTIEKEYNIDLDVRSDMRLDTYLKKNNLDSLNDLINGKNE</sequence>
<gene>
    <name evidence="2" type="ORF">SDC9_02095</name>
</gene>
<reference evidence="2" key="1">
    <citation type="submission" date="2019-08" db="EMBL/GenBank/DDBJ databases">
        <authorList>
            <person name="Kucharzyk K."/>
            <person name="Murdoch R.W."/>
            <person name="Higgins S."/>
            <person name="Loffler F."/>
        </authorList>
    </citation>
    <scope>NUCLEOTIDE SEQUENCE</scope>
</reference>
<proteinExistence type="predicted"/>
<evidence type="ECO:0000313" key="2">
    <source>
        <dbReference type="EMBL" id="MPL56609.1"/>
    </source>
</evidence>
<organism evidence="2">
    <name type="scientific">bioreactor metagenome</name>
    <dbReference type="NCBI Taxonomy" id="1076179"/>
    <lineage>
        <taxon>unclassified sequences</taxon>
        <taxon>metagenomes</taxon>
        <taxon>ecological metagenomes</taxon>
    </lineage>
</organism>
<feature type="region of interest" description="Disordered" evidence="1">
    <location>
        <begin position="1"/>
        <end position="29"/>
    </location>
</feature>
<dbReference type="AlphaFoldDB" id="A0A644SPK1"/>